<sequence>MSFLTLKALKAGYTRLARARGAREKCICHFPVVQKLSSP</sequence>
<proteinExistence type="predicted"/>
<evidence type="ECO:0000313" key="2">
    <source>
        <dbReference type="Proteomes" id="UP000076502"/>
    </source>
</evidence>
<dbReference type="EMBL" id="KQ434827">
    <property type="protein sequence ID" value="KZC07656.1"/>
    <property type="molecule type" value="Genomic_DNA"/>
</dbReference>
<gene>
    <name evidence="1" type="ORF">WN55_08428</name>
</gene>
<keyword evidence="2" id="KW-1185">Reference proteome</keyword>
<evidence type="ECO:0000313" key="1">
    <source>
        <dbReference type="EMBL" id="KZC07656.1"/>
    </source>
</evidence>
<reference evidence="1 2" key="1">
    <citation type="submission" date="2015-07" db="EMBL/GenBank/DDBJ databases">
        <title>The genome of Dufourea novaeangliae.</title>
        <authorList>
            <person name="Pan H."/>
            <person name="Kapheim K."/>
        </authorList>
    </citation>
    <scope>NUCLEOTIDE SEQUENCE [LARGE SCALE GENOMIC DNA]</scope>
    <source>
        <strain evidence="1">0120121106</strain>
        <tissue evidence="1">Whole body</tissue>
    </source>
</reference>
<organism evidence="1 2">
    <name type="scientific">Dufourea novaeangliae</name>
    <name type="common">Sweat bee</name>
    <dbReference type="NCBI Taxonomy" id="178035"/>
    <lineage>
        <taxon>Eukaryota</taxon>
        <taxon>Metazoa</taxon>
        <taxon>Ecdysozoa</taxon>
        <taxon>Arthropoda</taxon>
        <taxon>Hexapoda</taxon>
        <taxon>Insecta</taxon>
        <taxon>Pterygota</taxon>
        <taxon>Neoptera</taxon>
        <taxon>Endopterygota</taxon>
        <taxon>Hymenoptera</taxon>
        <taxon>Apocrita</taxon>
        <taxon>Aculeata</taxon>
        <taxon>Apoidea</taxon>
        <taxon>Anthophila</taxon>
        <taxon>Halictidae</taxon>
        <taxon>Rophitinae</taxon>
        <taxon>Dufourea</taxon>
    </lineage>
</organism>
<name>A0A154P6T5_DUFNO</name>
<dbReference type="AlphaFoldDB" id="A0A154P6T5"/>
<protein>
    <submittedName>
        <fullName evidence="1">Uncharacterized protein</fullName>
    </submittedName>
</protein>
<dbReference type="Proteomes" id="UP000076502">
    <property type="component" value="Unassembled WGS sequence"/>
</dbReference>
<accession>A0A154P6T5</accession>